<evidence type="ECO:0000313" key="3">
    <source>
        <dbReference type="Proteomes" id="UP000631114"/>
    </source>
</evidence>
<dbReference type="PANTHER" id="PTHR45887">
    <property type="entry name" value="TRANSLATION INITIATION FACTOR EIF-2B SUBUNIT EPSILON"/>
    <property type="match status" value="1"/>
</dbReference>
<dbReference type="PROSITE" id="PS51363">
    <property type="entry name" value="W2"/>
    <property type="match status" value="1"/>
</dbReference>
<gene>
    <name evidence="2" type="ORF">IFM89_028828</name>
</gene>
<keyword evidence="3" id="KW-1185">Reference proteome</keyword>
<dbReference type="SMART" id="SM00515">
    <property type="entry name" value="eIF5C"/>
    <property type="match status" value="1"/>
</dbReference>
<sequence length="370" mass="41838">MLNFLMVRVQKRMEESVIIGQQFVVPAYSKASLLHQPIQLEYADNAIVENESVTTVLDMPNGQSTSKPSDSSQISTLSRYAHGIVEFVDSGNSELDLVGIVVGFSIDSFIVGCKRLGYIWSVCEGGHEEEWRHSIAPIPADKLIDLMDAAQADLDLLTQDGSVLPTSGELIPDSDIVNSDTDDCKEDSVDFEKEVEATFLRAVHENIEQDHVIIDVNSLRYVPYIPVFCKLYHCSLSSSWIEVVIKFEEMCVESTKEFAPLFAQILHLLYDKDILSEDAIISWASEKEGADESDKVFLKQSETFILIRPQALERMKKHELSCNQRTIQRSRPLMEAKRISQLGTPFNQSDQFLKEGWSMAWQMRTFLSTI</sequence>
<organism evidence="2 3">
    <name type="scientific">Coptis chinensis</name>
    <dbReference type="NCBI Taxonomy" id="261450"/>
    <lineage>
        <taxon>Eukaryota</taxon>
        <taxon>Viridiplantae</taxon>
        <taxon>Streptophyta</taxon>
        <taxon>Embryophyta</taxon>
        <taxon>Tracheophyta</taxon>
        <taxon>Spermatophyta</taxon>
        <taxon>Magnoliopsida</taxon>
        <taxon>Ranunculales</taxon>
        <taxon>Ranunculaceae</taxon>
        <taxon>Coptidoideae</taxon>
        <taxon>Coptis</taxon>
    </lineage>
</organism>
<evidence type="ECO:0000259" key="1">
    <source>
        <dbReference type="PROSITE" id="PS51363"/>
    </source>
</evidence>
<dbReference type="PANTHER" id="PTHR45887:SF1">
    <property type="entry name" value="TRANSLATION INITIATION FACTOR EIF-2B SUBUNIT EPSILON"/>
    <property type="match status" value="1"/>
</dbReference>
<dbReference type="GO" id="GO:0005851">
    <property type="term" value="C:eukaryotic translation initiation factor 2B complex"/>
    <property type="evidence" value="ECO:0007669"/>
    <property type="project" value="TreeGrafter"/>
</dbReference>
<dbReference type="GO" id="GO:0005085">
    <property type="term" value="F:guanyl-nucleotide exchange factor activity"/>
    <property type="evidence" value="ECO:0007669"/>
    <property type="project" value="InterPro"/>
</dbReference>
<reference evidence="2 3" key="1">
    <citation type="submission" date="2020-10" db="EMBL/GenBank/DDBJ databases">
        <title>The Coptis chinensis genome and diversification of protoberbering-type alkaloids.</title>
        <authorList>
            <person name="Wang B."/>
            <person name="Shu S."/>
            <person name="Song C."/>
            <person name="Liu Y."/>
        </authorList>
    </citation>
    <scope>NUCLEOTIDE SEQUENCE [LARGE SCALE GENOMIC DNA]</scope>
    <source>
        <strain evidence="2">HL-2020</strain>
        <tissue evidence="2">Leaf</tissue>
    </source>
</reference>
<dbReference type="EMBL" id="JADFTS010000008">
    <property type="protein sequence ID" value="KAF9594171.1"/>
    <property type="molecule type" value="Genomic_DNA"/>
</dbReference>
<dbReference type="Pfam" id="PF02020">
    <property type="entry name" value="W2"/>
    <property type="match status" value="1"/>
</dbReference>
<dbReference type="Proteomes" id="UP000631114">
    <property type="component" value="Unassembled WGS sequence"/>
</dbReference>
<comment type="caution">
    <text evidence="2">The sequence shown here is derived from an EMBL/GenBank/DDBJ whole genome shotgun (WGS) entry which is preliminary data.</text>
</comment>
<evidence type="ECO:0000313" key="2">
    <source>
        <dbReference type="EMBL" id="KAF9594171.1"/>
    </source>
</evidence>
<dbReference type="OrthoDB" id="1724583at2759"/>
<dbReference type="InterPro" id="IPR051956">
    <property type="entry name" value="eIF2B_epsilon"/>
</dbReference>
<feature type="domain" description="W2" evidence="1">
    <location>
        <begin position="157"/>
        <end position="318"/>
    </location>
</feature>
<dbReference type="InterPro" id="IPR016024">
    <property type="entry name" value="ARM-type_fold"/>
</dbReference>
<protein>
    <recommendedName>
        <fullName evidence="1">W2 domain-containing protein</fullName>
    </recommendedName>
</protein>
<dbReference type="InterPro" id="IPR044123">
    <property type="entry name" value="W2_eIF2B_epsilon"/>
</dbReference>
<dbReference type="CDD" id="cd11558">
    <property type="entry name" value="W2_eIF2B_epsilon"/>
    <property type="match status" value="1"/>
</dbReference>
<dbReference type="GO" id="GO:0003743">
    <property type="term" value="F:translation initiation factor activity"/>
    <property type="evidence" value="ECO:0007669"/>
    <property type="project" value="TreeGrafter"/>
</dbReference>
<dbReference type="InterPro" id="IPR003307">
    <property type="entry name" value="W2_domain"/>
</dbReference>
<proteinExistence type="predicted"/>
<dbReference type="GO" id="GO:0031369">
    <property type="term" value="F:translation initiation factor binding"/>
    <property type="evidence" value="ECO:0007669"/>
    <property type="project" value="InterPro"/>
</dbReference>
<dbReference type="AlphaFoldDB" id="A0A835H7P4"/>
<dbReference type="SUPFAM" id="SSF48371">
    <property type="entry name" value="ARM repeat"/>
    <property type="match status" value="1"/>
</dbReference>
<accession>A0A835H7P4</accession>
<dbReference type="Gene3D" id="1.25.40.180">
    <property type="match status" value="2"/>
</dbReference>
<name>A0A835H7P4_9MAGN</name>